<organism evidence="1 2">
    <name type="scientific">Panagrolaimus sp. PS1159</name>
    <dbReference type="NCBI Taxonomy" id="55785"/>
    <lineage>
        <taxon>Eukaryota</taxon>
        <taxon>Metazoa</taxon>
        <taxon>Ecdysozoa</taxon>
        <taxon>Nematoda</taxon>
        <taxon>Chromadorea</taxon>
        <taxon>Rhabditida</taxon>
        <taxon>Tylenchina</taxon>
        <taxon>Panagrolaimomorpha</taxon>
        <taxon>Panagrolaimoidea</taxon>
        <taxon>Panagrolaimidae</taxon>
        <taxon>Panagrolaimus</taxon>
    </lineage>
</organism>
<evidence type="ECO:0000313" key="1">
    <source>
        <dbReference type="Proteomes" id="UP000887580"/>
    </source>
</evidence>
<name>A0AC35GF64_9BILA</name>
<proteinExistence type="predicted"/>
<dbReference type="WBParaSite" id="PS1159_v2.g4358.t1">
    <property type="protein sequence ID" value="PS1159_v2.g4358.t1"/>
    <property type="gene ID" value="PS1159_v2.g4358"/>
</dbReference>
<evidence type="ECO:0000313" key="2">
    <source>
        <dbReference type="WBParaSite" id="PS1159_v2.g4358.t1"/>
    </source>
</evidence>
<reference evidence="2" key="1">
    <citation type="submission" date="2022-11" db="UniProtKB">
        <authorList>
            <consortium name="WormBaseParasite"/>
        </authorList>
    </citation>
    <scope>IDENTIFICATION</scope>
</reference>
<sequence>MKHIPLTNYCPGPVHTLISLVNAIIKLADEEEGKQLREYVEQLQLSIHYPAQEYEGNQCRYVVNHFISKDCNYNGFGKEMLLGVADIQQFAVARRLSPNEIIMLKNAIQKMHQMLRPFPQIMTKNKMHILFHHLIPFVEKFKSWGLYSEQSIESIHHVKNICDSRIPGRSDRVMLKREKFFKKKQILKNYTFDN</sequence>
<dbReference type="Proteomes" id="UP000887580">
    <property type="component" value="Unplaced"/>
</dbReference>
<accession>A0AC35GF64</accession>
<protein>
    <submittedName>
        <fullName evidence="2">Uncharacterized protein</fullName>
    </submittedName>
</protein>